<feature type="compositionally biased region" description="Polar residues" evidence="2">
    <location>
        <begin position="262"/>
        <end position="282"/>
    </location>
</feature>
<dbReference type="Gene3D" id="3.90.226.10">
    <property type="entry name" value="2-enoyl-CoA Hydratase, Chain A, domain 1"/>
    <property type="match status" value="1"/>
</dbReference>
<dbReference type="SUPFAM" id="SSF52096">
    <property type="entry name" value="ClpP/crotonase"/>
    <property type="match status" value="1"/>
</dbReference>
<feature type="region of interest" description="Disordered" evidence="2">
    <location>
        <begin position="260"/>
        <end position="289"/>
    </location>
</feature>
<proteinExistence type="inferred from homology"/>
<dbReference type="GO" id="GO:0051750">
    <property type="term" value="F:delta(3,5)-delta(2,4)-dienoyl-CoA isomerase activity"/>
    <property type="evidence" value="ECO:0007669"/>
    <property type="project" value="TreeGrafter"/>
</dbReference>
<gene>
    <name evidence="3" type="ORF">RDB_LOCUS40454</name>
</gene>
<evidence type="ECO:0008006" key="5">
    <source>
        <dbReference type="Google" id="ProtNLM"/>
    </source>
</evidence>
<dbReference type="InterPro" id="IPR001753">
    <property type="entry name" value="Enoyl-CoA_hydra/iso"/>
</dbReference>
<dbReference type="CDD" id="cd06558">
    <property type="entry name" value="crotonase-like"/>
    <property type="match status" value="1"/>
</dbReference>
<dbReference type="Proteomes" id="UP000663827">
    <property type="component" value="Unassembled WGS sequence"/>
</dbReference>
<accession>A0A8H3HWG4</accession>
<protein>
    <recommendedName>
        <fullName evidence="5">ClpP/crotonase</fullName>
    </recommendedName>
</protein>
<dbReference type="PANTHER" id="PTHR43149:SF1">
    <property type="entry name" value="DELTA(3,5)-DELTA(2,4)-DIENOYL-COA ISOMERASE, MITOCHONDRIAL"/>
    <property type="match status" value="1"/>
</dbReference>
<name>A0A8H3HWG4_9AGAM</name>
<evidence type="ECO:0000256" key="2">
    <source>
        <dbReference type="SAM" id="MobiDB-lite"/>
    </source>
</evidence>
<comment type="caution">
    <text evidence="3">The sequence shown here is derived from an EMBL/GenBank/DDBJ whole genome shotgun (WGS) entry which is preliminary data.</text>
</comment>
<dbReference type="GO" id="GO:0005739">
    <property type="term" value="C:mitochondrion"/>
    <property type="evidence" value="ECO:0007669"/>
    <property type="project" value="TreeGrafter"/>
</dbReference>
<evidence type="ECO:0000313" key="3">
    <source>
        <dbReference type="EMBL" id="CAE7100947.1"/>
    </source>
</evidence>
<evidence type="ECO:0000256" key="1">
    <source>
        <dbReference type="ARBA" id="ARBA00005254"/>
    </source>
</evidence>
<comment type="similarity">
    <text evidence="1">Belongs to the enoyl-CoA hydratase/isomerase family.</text>
</comment>
<evidence type="ECO:0000313" key="4">
    <source>
        <dbReference type="Proteomes" id="UP000663827"/>
    </source>
</evidence>
<dbReference type="Pfam" id="PF00378">
    <property type="entry name" value="ECH_1"/>
    <property type="match status" value="1"/>
</dbReference>
<dbReference type="InterPro" id="IPR045002">
    <property type="entry name" value="Ech1-like"/>
</dbReference>
<dbReference type="PANTHER" id="PTHR43149">
    <property type="entry name" value="ENOYL-COA HYDRATASE"/>
    <property type="match status" value="1"/>
</dbReference>
<dbReference type="InterPro" id="IPR029045">
    <property type="entry name" value="ClpP/crotonase-like_dom_sf"/>
</dbReference>
<dbReference type="EMBL" id="CAJNJQ010000801">
    <property type="protein sequence ID" value="CAE7100947.1"/>
    <property type="molecule type" value="Genomic_DNA"/>
</dbReference>
<sequence>MSKFANNKLVKVTTPLEDKSILLVELNRGPANAFNQPFWEELGATFDAISRDYAFRAVVLSSTNPKIFTTGIDFSDIGSLKDKSNFQSYEKTVKLRDRILHFQSCLSAIERCNHPVIAAVNGTVSGLGIDIMCVSDIRYSSSKARFSIKVSIYVRVYHHIFIPTFKDVDIELVVDSGTLSRLPNITRNESLLRELTFTAREFGPSEATQLGMVSRVVEGGRNEVVGAALELAKMIAKKSSSDVTRAKRLLFNAHNSAERSLVTDTSSSTSRPAPTKLPSNAHPNADAPNQCDGCRKLVSHFDTRISYMRACTPCAAEYTHDID</sequence>
<reference evidence="3" key="1">
    <citation type="submission" date="2021-01" db="EMBL/GenBank/DDBJ databases">
        <authorList>
            <person name="Kaushik A."/>
        </authorList>
    </citation>
    <scope>NUCLEOTIDE SEQUENCE</scope>
    <source>
        <strain evidence="3">AG5</strain>
    </source>
</reference>
<organism evidence="3 4">
    <name type="scientific">Rhizoctonia solani</name>
    <dbReference type="NCBI Taxonomy" id="456999"/>
    <lineage>
        <taxon>Eukaryota</taxon>
        <taxon>Fungi</taxon>
        <taxon>Dikarya</taxon>
        <taxon>Basidiomycota</taxon>
        <taxon>Agaricomycotina</taxon>
        <taxon>Agaricomycetes</taxon>
        <taxon>Cantharellales</taxon>
        <taxon>Ceratobasidiaceae</taxon>
        <taxon>Rhizoctonia</taxon>
    </lineage>
</organism>
<dbReference type="AlphaFoldDB" id="A0A8H3HWG4"/>